<feature type="domain" description="Glycosyltransferase 2-like" evidence="1">
    <location>
        <begin position="10"/>
        <end position="124"/>
    </location>
</feature>
<evidence type="ECO:0000313" key="2">
    <source>
        <dbReference type="EMBL" id="MDJ1504457.1"/>
    </source>
</evidence>
<dbReference type="Gene3D" id="3.90.550.10">
    <property type="entry name" value="Spore Coat Polysaccharide Biosynthesis Protein SpsA, Chain A"/>
    <property type="match status" value="1"/>
</dbReference>
<protein>
    <submittedName>
        <fullName evidence="2">Glycosyltransferase</fullName>
        <ecNumber evidence="2">2.4.-.-</ecNumber>
    </submittedName>
</protein>
<dbReference type="EMBL" id="JASJOU010000011">
    <property type="protein sequence ID" value="MDJ1504457.1"/>
    <property type="molecule type" value="Genomic_DNA"/>
</dbReference>
<dbReference type="RefSeq" id="WP_314515749.1">
    <property type="nucleotide sequence ID" value="NZ_JASJOU010000011.1"/>
</dbReference>
<gene>
    <name evidence="2" type="ORF">QNI22_27600</name>
</gene>
<reference evidence="2" key="1">
    <citation type="submission" date="2023-05" db="EMBL/GenBank/DDBJ databases">
        <authorList>
            <person name="Zhang X."/>
        </authorList>
    </citation>
    <scope>NUCLEOTIDE SEQUENCE</scope>
    <source>
        <strain evidence="2">BD1B2-1</strain>
    </source>
</reference>
<keyword evidence="2" id="KW-0328">Glycosyltransferase</keyword>
<evidence type="ECO:0000313" key="3">
    <source>
        <dbReference type="Proteomes" id="UP001232063"/>
    </source>
</evidence>
<dbReference type="EC" id="2.4.-.-" evidence="2"/>
<dbReference type="Pfam" id="PF00535">
    <property type="entry name" value="Glycos_transf_2"/>
    <property type="match status" value="1"/>
</dbReference>
<dbReference type="PANTHER" id="PTHR22916:SF64">
    <property type="entry name" value="TRANSFERASE, PUTATIVE-RELATED"/>
    <property type="match status" value="1"/>
</dbReference>
<dbReference type="AlphaFoldDB" id="A0AAE3RBJ7"/>
<keyword evidence="2" id="KW-0808">Transferase</keyword>
<dbReference type="InterPro" id="IPR001173">
    <property type="entry name" value="Glyco_trans_2-like"/>
</dbReference>
<name>A0AAE3RBJ7_9BACT</name>
<organism evidence="2 3">
    <name type="scientific">Xanthocytophaga agilis</name>
    <dbReference type="NCBI Taxonomy" id="3048010"/>
    <lineage>
        <taxon>Bacteria</taxon>
        <taxon>Pseudomonadati</taxon>
        <taxon>Bacteroidota</taxon>
        <taxon>Cytophagia</taxon>
        <taxon>Cytophagales</taxon>
        <taxon>Rhodocytophagaceae</taxon>
        <taxon>Xanthocytophaga</taxon>
    </lineage>
</organism>
<dbReference type="Proteomes" id="UP001232063">
    <property type="component" value="Unassembled WGS sequence"/>
</dbReference>
<accession>A0AAE3RBJ7</accession>
<dbReference type="PANTHER" id="PTHR22916">
    <property type="entry name" value="GLYCOSYLTRANSFERASE"/>
    <property type="match status" value="1"/>
</dbReference>
<dbReference type="SUPFAM" id="SSF53448">
    <property type="entry name" value="Nucleotide-diphospho-sugar transferases"/>
    <property type="match status" value="1"/>
</dbReference>
<keyword evidence="3" id="KW-1185">Reference proteome</keyword>
<comment type="caution">
    <text evidence="2">The sequence shown here is derived from an EMBL/GenBank/DDBJ whole genome shotgun (WGS) entry which is preliminary data.</text>
</comment>
<proteinExistence type="predicted"/>
<sequence length="315" mass="36175">MTQIQKILISVVIATHNRDFYLDKAIYSLSIQTLAKESYEVIIIDNASTDKTKEIAEKHLTSNSLNLHYVYSSEPSANKARNIGWQKAQGKYVVFMDDDAIAVQEWLERIVSGFQNVSPSPGIIGGKVVPIWEKEPPDWLHPKLYGALSLIDYSPEKTFLDKKLPFSVNMSFQKTLLAQYGGFDIALGRKGDKLLSGDETAIAIRIRNAGYKVYYDPAIEVGHHIPSGRLNQSWFTKRYYWGGYSDALMWRILEKPTPLQWVKQLGTYIYGFLRNPSHIFYIRKETYNPEVFWFKCIVYARIGYIRGLFDSSKNS</sequence>
<dbReference type="GO" id="GO:0016758">
    <property type="term" value="F:hexosyltransferase activity"/>
    <property type="evidence" value="ECO:0007669"/>
    <property type="project" value="UniProtKB-ARBA"/>
</dbReference>
<dbReference type="InterPro" id="IPR029044">
    <property type="entry name" value="Nucleotide-diphossugar_trans"/>
</dbReference>
<evidence type="ECO:0000259" key="1">
    <source>
        <dbReference type="Pfam" id="PF00535"/>
    </source>
</evidence>